<keyword evidence="3" id="KW-1185">Reference proteome</keyword>
<sequence length="141" mass="15495">MGDDQLVVRAGAISDELWELVAPLMPSREGLRGRPLADHRLVLEGIAWRFRTGSPWRDLPVEFGPWQTVWKRHHRFSIDGTYQRMFDVVRSSYGIEADNDLVELLSVDSSVVRAHQHAAGAPTVGGRALTSATSGTGGCGE</sequence>
<evidence type="ECO:0000313" key="2">
    <source>
        <dbReference type="EMBL" id="MBB4686744.1"/>
    </source>
</evidence>
<dbReference type="AlphaFoldDB" id="A0A840J0N5"/>
<organism evidence="2 3">
    <name type="scientific">Amycolatopsis jiangsuensis</name>
    <dbReference type="NCBI Taxonomy" id="1181879"/>
    <lineage>
        <taxon>Bacteria</taxon>
        <taxon>Bacillati</taxon>
        <taxon>Actinomycetota</taxon>
        <taxon>Actinomycetes</taxon>
        <taxon>Pseudonocardiales</taxon>
        <taxon>Pseudonocardiaceae</taxon>
        <taxon>Amycolatopsis</taxon>
    </lineage>
</organism>
<dbReference type="Pfam" id="PF13340">
    <property type="entry name" value="DUF4096"/>
    <property type="match status" value="1"/>
</dbReference>
<evidence type="ECO:0000259" key="1">
    <source>
        <dbReference type="Pfam" id="PF13340"/>
    </source>
</evidence>
<feature type="domain" description="Insertion element IS402-like" evidence="1">
    <location>
        <begin position="13"/>
        <end position="86"/>
    </location>
</feature>
<reference evidence="2 3" key="1">
    <citation type="submission" date="2020-08" db="EMBL/GenBank/DDBJ databases">
        <title>Sequencing the genomes of 1000 actinobacteria strains.</title>
        <authorList>
            <person name="Klenk H.-P."/>
        </authorList>
    </citation>
    <scope>NUCLEOTIDE SEQUENCE [LARGE SCALE GENOMIC DNA]</scope>
    <source>
        <strain evidence="2 3">DSM 45859</strain>
    </source>
</reference>
<dbReference type="NCBIfam" id="NF033580">
    <property type="entry name" value="transpos_IS5_3"/>
    <property type="match status" value="1"/>
</dbReference>
<name>A0A840J0N5_9PSEU</name>
<dbReference type="Proteomes" id="UP000581769">
    <property type="component" value="Unassembled WGS sequence"/>
</dbReference>
<evidence type="ECO:0000313" key="3">
    <source>
        <dbReference type="Proteomes" id="UP000581769"/>
    </source>
</evidence>
<dbReference type="PANTHER" id="PTHR46637">
    <property type="entry name" value="TIS1421-TRANSPOSASE PROTEIN A"/>
    <property type="match status" value="1"/>
</dbReference>
<gene>
    <name evidence="2" type="ORF">BJY18_004229</name>
</gene>
<proteinExistence type="predicted"/>
<accession>A0A840J0N5</accession>
<dbReference type="PANTHER" id="PTHR46637:SF1">
    <property type="entry name" value="BLL5188 PROTEIN"/>
    <property type="match status" value="1"/>
</dbReference>
<dbReference type="EMBL" id="JACHMG010000001">
    <property type="protein sequence ID" value="MBB4686744.1"/>
    <property type="molecule type" value="Genomic_DNA"/>
</dbReference>
<comment type="caution">
    <text evidence="2">The sequence shown here is derived from an EMBL/GenBank/DDBJ whole genome shotgun (WGS) entry which is preliminary data.</text>
</comment>
<dbReference type="InterPro" id="IPR052909">
    <property type="entry name" value="Transposase_6_like"/>
</dbReference>
<protein>
    <submittedName>
        <fullName evidence="2">Transposase</fullName>
    </submittedName>
</protein>
<dbReference type="InterPro" id="IPR025161">
    <property type="entry name" value="IS402-like_dom"/>
</dbReference>